<protein>
    <submittedName>
        <fullName evidence="2">NAD-dependent protein deacylase</fullName>
    </submittedName>
</protein>
<sequence>MHPIKLVSSDGEIFEVDRDVIKLSTTLHTMFQDLGIDESSQAPTDPIPIQNVNGAILRKVIQWCVYHRADQNVGDENDPREKRTDDIPSWDVEFLKIDQGMLFELILAANYLDIKGLLDVTCKTVANMIKGKTPEEIRRNYMALSRFIPASKPVPQAILRDFLSIVTNVERLLVMTGAGISTESGIPDYRSKGVGMYARTNQRPMTIQEFLASEHNRKRYWSRNFVAWPRFRGAPCNDTHWKLSEWEKDERFLWLITQNVDGLHRAAGSEKLTELHGCSRIVKCLQCNQHYDRSEMQQWIEELNQKWTISEIGELRPDGDVDIPDKAIVNFQVPHCPTCGPKSILKTDVVFFGDNVPRKTVDFCYEMVEQCTGLLVLGSSLTVMSGYRFVYQAHLRKIPIMIVNIGPTRGDDLASIKVSAKCSDIIKLI</sequence>
<reference evidence="2" key="1">
    <citation type="submission" date="2022-11" db="UniProtKB">
        <authorList>
            <consortium name="WormBaseParasite"/>
        </authorList>
    </citation>
    <scope>IDENTIFICATION</scope>
</reference>
<name>A0AC34GTJ1_9BILA</name>
<evidence type="ECO:0000313" key="1">
    <source>
        <dbReference type="Proteomes" id="UP000887579"/>
    </source>
</evidence>
<dbReference type="WBParaSite" id="ES5_v2.g807.t1">
    <property type="protein sequence ID" value="ES5_v2.g807.t1"/>
    <property type="gene ID" value="ES5_v2.g807"/>
</dbReference>
<proteinExistence type="predicted"/>
<organism evidence="1 2">
    <name type="scientific">Panagrolaimus sp. ES5</name>
    <dbReference type="NCBI Taxonomy" id="591445"/>
    <lineage>
        <taxon>Eukaryota</taxon>
        <taxon>Metazoa</taxon>
        <taxon>Ecdysozoa</taxon>
        <taxon>Nematoda</taxon>
        <taxon>Chromadorea</taxon>
        <taxon>Rhabditida</taxon>
        <taxon>Tylenchina</taxon>
        <taxon>Panagrolaimomorpha</taxon>
        <taxon>Panagrolaimoidea</taxon>
        <taxon>Panagrolaimidae</taxon>
        <taxon>Panagrolaimus</taxon>
    </lineage>
</organism>
<dbReference type="Proteomes" id="UP000887579">
    <property type="component" value="Unplaced"/>
</dbReference>
<evidence type="ECO:0000313" key="2">
    <source>
        <dbReference type="WBParaSite" id="ES5_v2.g807.t1"/>
    </source>
</evidence>
<accession>A0AC34GTJ1</accession>